<comment type="caution">
    <text evidence="2">The sequence shown here is derived from an EMBL/GenBank/DDBJ whole genome shotgun (WGS) entry which is preliminary data.</text>
</comment>
<name>A0ABV6QS61_9ACTN</name>
<dbReference type="InterPro" id="IPR007421">
    <property type="entry name" value="Schlafen_AlbA_2_dom"/>
</dbReference>
<gene>
    <name evidence="2" type="ORF">ACFFGN_25595</name>
</gene>
<reference evidence="2 3" key="1">
    <citation type="submission" date="2024-09" db="EMBL/GenBank/DDBJ databases">
        <authorList>
            <person name="Sun Q."/>
            <person name="Mori K."/>
        </authorList>
    </citation>
    <scope>NUCLEOTIDE SEQUENCE [LARGE SCALE GENOMIC DNA]</scope>
    <source>
        <strain evidence="2 3">CGMCC 1.15906</strain>
    </source>
</reference>
<keyword evidence="3" id="KW-1185">Reference proteome</keyword>
<accession>A0ABV6QS61</accession>
<evidence type="ECO:0000259" key="1">
    <source>
        <dbReference type="Pfam" id="PF04326"/>
    </source>
</evidence>
<dbReference type="Gene3D" id="3.30.950.30">
    <property type="entry name" value="Schlafen, AAA domain"/>
    <property type="match status" value="1"/>
</dbReference>
<proteinExistence type="predicted"/>
<dbReference type="Proteomes" id="UP001589890">
    <property type="component" value="Unassembled WGS sequence"/>
</dbReference>
<evidence type="ECO:0000313" key="3">
    <source>
        <dbReference type="Proteomes" id="UP001589890"/>
    </source>
</evidence>
<protein>
    <submittedName>
        <fullName evidence="2">Helix-turn-helix domain-containing protein</fullName>
    </submittedName>
</protein>
<feature type="domain" description="Schlafen AlbA-2" evidence="1">
    <location>
        <begin position="16"/>
        <end position="138"/>
    </location>
</feature>
<dbReference type="RefSeq" id="WP_380052308.1">
    <property type="nucleotide sequence ID" value="NZ_JBHLTC010000034.1"/>
</dbReference>
<dbReference type="InterPro" id="IPR038461">
    <property type="entry name" value="Schlafen_AlbA_2_dom_sf"/>
</dbReference>
<evidence type="ECO:0000313" key="2">
    <source>
        <dbReference type="EMBL" id="MFC0627474.1"/>
    </source>
</evidence>
<dbReference type="EMBL" id="JBHLTC010000034">
    <property type="protein sequence ID" value="MFC0627474.1"/>
    <property type="molecule type" value="Genomic_DNA"/>
</dbReference>
<organism evidence="2 3">
    <name type="scientific">Kribbella deserti</name>
    <dbReference type="NCBI Taxonomy" id="1926257"/>
    <lineage>
        <taxon>Bacteria</taxon>
        <taxon>Bacillati</taxon>
        <taxon>Actinomycetota</taxon>
        <taxon>Actinomycetes</taxon>
        <taxon>Propionibacteriales</taxon>
        <taxon>Kribbellaceae</taxon>
        <taxon>Kribbella</taxon>
    </lineage>
</organism>
<dbReference type="Pfam" id="PF04326">
    <property type="entry name" value="SLFN_AlbA_2"/>
    <property type="match status" value="1"/>
</dbReference>
<sequence>MTDEMVDAAVNQRLHETDDLDWKQAAPPRSGLADTDFPKDVAAMANGSGGVIVFGVTEDQKAAVGRVDVGEIDESHERALRSVAVTAINPPIFGLGLHRVGADGRRALVVTVPASVDGPHLIYKNQYFGAPVRNDADTTWMKERQIETMYRARFDERRNAHEALNNLYAEATAGRGELPPMAWMIGVARPRVPVIRTERMSREEAKEALGAIEDDRTLFARPTKEIRCSELNLLNPRPGLRRWVAPPNQDFAGSWLEAWASTHDDGSVTMAAAIGGHPIGSKEFAPPGVIRSDRVEQFTVDLMNLLRATATARGTVDYEARIGIKWDRTSLIMVEPPRSMGHTPEGLPLPQFTPVDVSVQAYVDANEALEQVRSIVTDLLNQGGLQRIALLRDPVSRSTD</sequence>